<dbReference type="EMBL" id="JAHXZN010000001">
    <property type="protein sequence ID" value="MBW6530539.1"/>
    <property type="molecule type" value="Genomic_DNA"/>
</dbReference>
<feature type="domain" description="DUF5681" evidence="2">
    <location>
        <begin position="25"/>
        <end position="97"/>
    </location>
</feature>
<protein>
    <recommendedName>
        <fullName evidence="2">DUF5681 domain-containing protein</fullName>
    </recommendedName>
</protein>
<gene>
    <name evidence="3" type="ORF">KZ820_07300</name>
</gene>
<feature type="compositionally biased region" description="Basic and acidic residues" evidence="1">
    <location>
        <begin position="22"/>
        <end position="31"/>
    </location>
</feature>
<dbReference type="Pfam" id="PF18932">
    <property type="entry name" value="DUF5681"/>
    <property type="match status" value="1"/>
</dbReference>
<reference evidence="3 4" key="1">
    <citation type="submission" date="2021-07" db="EMBL/GenBank/DDBJ databases">
        <title>Sphingomonas sp.</title>
        <authorList>
            <person name="Feng G."/>
            <person name="Li J."/>
            <person name="Pan M."/>
        </authorList>
    </citation>
    <scope>NUCLEOTIDE SEQUENCE [LARGE SCALE GENOMIC DNA]</scope>
    <source>
        <strain evidence="3 4">RRHST34</strain>
    </source>
</reference>
<evidence type="ECO:0000256" key="1">
    <source>
        <dbReference type="SAM" id="MobiDB-lite"/>
    </source>
</evidence>
<organism evidence="3 4">
    <name type="scientific">Sphingomonas citri</name>
    <dbReference type="NCBI Taxonomy" id="2862499"/>
    <lineage>
        <taxon>Bacteria</taxon>
        <taxon>Pseudomonadati</taxon>
        <taxon>Pseudomonadota</taxon>
        <taxon>Alphaproteobacteria</taxon>
        <taxon>Sphingomonadales</taxon>
        <taxon>Sphingomonadaceae</taxon>
        <taxon>Sphingomonas</taxon>
    </lineage>
</organism>
<comment type="caution">
    <text evidence="3">The sequence shown here is derived from an EMBL/GenBank/DDBJ whole genome shotgun (WGS) entry which is preliminary data.</text>
</comment>
<evidence type="ECO:0000313" key="3">
    <source>
        <dbReference type="EMBL" id="MBW6530539.1"/>
    </source>
</evidence>
<name>A0ABS7BM77_9SPHN</name>
<dbReference type="RefSeq" id="WP_219747888.1">
    <property type="nucleotide sequence ID" value="NZ_JAHXZN010000001.1"/>
</dbReference>
<dbReference type="Proteomes" id="UP000759103">
    <property type="component" value="Unassembled WGS sequence"/>
</dbReference>
<evidence type="ECO:0000259" key="2">
    <source>
        <dbReference type="Pfam" id="PF18932"/>
    </source>
</evidence>
<accession>A0ABS7BM77</accession>
<proteinExistence type="predicted"/>
<keyword evidence="4" id="KW-1185">Reference proteome</keyword>
<dbReference type="InterPro" id="IPR043736">
    <property type="entry name" value="DUF5681"/>
</dbReference>
<sequence>MSELQHGGHSLEPTPHQPMRGDPPREHRFRPGESGNPAGRPRGSKNFSTLVRRELDRKIKGTIEGRAVTMTKREAMAARLVNEAVKGDLKFIEATLRYSGERDSVPEVLPPMDAEHSRDREILAAFTQRMAEGGGYAGTA</sequence>
<feature type="region of interest" description="Disordered" evidence="1">
    <location>
        <begin position="1"/>
        <end position="53"/>
    </location>
</feature>
<evidence type="ECO:0000313" key="4">
    <source>
        <dbReference type="Proteomes" id="UP000759103"/>
    </source>
</evidence>